<evidence type="ECO:0000313" key="3">
    <source>
        <dbReference type="Proteomes" id="UP000250928"/>
    </source>
</evidence>
<proteinExistence type="predicted"/>
<comment type="caution">
    <text evidence="2">The sequence shown here is derived from an EMBL/GenBank/DDBJ whole genome shotgun (WGS) entry which is preliminary data.</text>
</comment>
<evidence type="ECO:0000256" key="1">
    <source>
        <dbReference type="SAM" id="MobiDB-lite"/>
    </source>
</evidence>
<organism evidence="2 3">
    <name type="scientific">Candidatus Sedimenticola endophacoides</name>
    <dbReference type="NCBI Taxonomy" id="2548426"/>
    <lineage>
        <taxon>Bacteria</taxon>
        <taxon>Pseudomonadati</taxon>
        <taxon>Pseudomonadota</taxon>
        <taxon>Gammaproteobacteria</taxon>
        <taxon>Chromatiales</taxon>
        <taxon>Sedimenticolaceae</taxon>
        <taxon>Sedimenticola</taxon>
    </lineage>
</organism>
<gene>
    <name evidence="2" type="ORF">C3L24_09730</name>
</gene>
<accession>A0A6N4DJG8</accession>
<evidence type="ECO:0000313" key="2">
    <source>
        <dbReference type="EMBL" id="PUE00100.1"/>
    </source>
</evidence>
<dbReference type="Proteomes" id="UP000250928">
    <property type="component" value="Unassembled WGS sequence"/>
</dbReference>
<feature type="region of interest" description="Disordered" evidence="1">
    <location>
        <begin position="15"/>
        <end position="56"/>
    </location>
</feature>
<sequence length="162" mass="17864">MKRVITASLITLSLSLTGCGDQPPEESRESVQARPSPPGQQTPAPVREIGTAPDLGEQARELGANAWDKTRQATGELVDKTVDTSRDLYQSAREKGGDIGEKTMDKSKELWDATKEKSGEIWDTTRERSKEYYDSAKDKALELYEKAQPEAPPESSAPVREI</sequence>
<name>A0A6N4DJG8_9GAMM</name>
<dbReference type="AlphaFoldDB" id="A0A6N4DJG8"/>
<evidence type="ECO:0008006" key="4">
    <source>
        <dbReference type="Google" id="ProtNLM"/>
    </source>
</evidence>
<dbReference type="PROSITE" id="PS51257">
    <property type="entry name" value="PROKAR_LIPOPROTEIN"/>
    <property type="match status" value="1"/>
</dbReference>
<dbReference type="EMBL" id="PQCO01000234">
    <property type="protein sequence ID" value="PUE00100.1"/>
    <property type="molecule type" value="Genomic_DNA"/>
</dbReference>
<reference evidence="2 3" key="1">
    <citation type="submission" date="2018-01" db="EMBL/GenBank/DDBJ databases">
        <title>Novel co-symbiosis in the lucinid bivalve Phacoides pectinatus.</title>
        <authorList>
            <person name="Lim S.J."/>
            <person name="Davis B.G."/>
            <person name="Gill D.E."/>
            <person name="Engel A.S."/>
            <person name="Anderson L.C."/>
            <person name="Campbell B.J."/>
        </authorList>
    </citation>
    <scope>NUCLEOTIDE SEQUENCE [LARGE SCALE GENOMIC DNA]</scope>
    <source>
        <strain evidence="2">N3_P5</strain>
    </source>
</reference>
<protein>
    <recommendedName>
        <fullName evidence="4">Phasin domain-containing protein</fullName>
    </recommendedName>
</protein>
<dbReference type="Gene3D" id="6.10.140.1430">
    <property type="match status" value="1"/>
</dbReference>